<evidence type="ECO:0000313" key="9">
    <source>
        <dbReference type="EMBL" id="QUH29703.1"/>
    </source>
</evidence>
<feature type="transmembrane region" description="Helical" evidence="7">
    <location>
        <begin position="262"/>
        <end position="281"/>
    </location>
</feature>
<proteinExistence type="inferred from homology"/>
<dbReference type="PANTHER" id="PTHR43744">
    <property type="entry name" value="ABC TRANSPORTER PERMEASE PROTEIN MG189-RELATED-RELATED"/>
    <property type="match status" value="1"/>
</dbReference>
<evidence type="ECO:0000256" key="3">
    <source>
        <dbReference type="ARBA" id="ARBA00022475"/>
    </source>
</evidence>
<dbReference type="SUPFAM" id="SSF161098">
    <property type="entry name" value="MetI-like"/>
    <property type="match status" value="1"/>
</dbReference>
<accession>A0A8J8MB73</accession>
<dbReference type="InterPro" id="IPR000515">
    <property type="entry name" value="MetI-like"/>
</dbReference>
<evidence type="ECO:0000259" key="8">
    <source>
        <dbReference type="PROSITE" id="PS50928"/>
    </source>
</evidence>
<protein>
    <submittedName>
        <fullName evidence="9">Carbohydrate ABC transporter permease</fullName>
    </submittedName>
</protein>
<feature type="transmembrane region" description="Helical" evidence="7">
    <location>
        <begin position="184"/>
        <end position="209"/>
    </location>
</feature>
<dbReference type="AlphaFoldDB" id="A0A8J8MB73"/>
<evidence type="ECO:0000256" key="2">
    <source>
        <dbReference type="ARBA" id="ARBA00022448"/>
    </source>
</evidence>
<sequence>MNKRLNQPGPLLTSIIHTIFILFTVLCILPVLLVISISLSSESDIINNGFRLIPSKISFDAFKVVFSNPMQILNSYLITILVAGLGIIFGLLINSMIAYALSRKDYPYRKQLSFFVIFTMLFNGGLVPWYLVISKLNLPNTIWVLILPYLANAWYIIILRTFFKTIPIAIIESAKIDGSNEFKTFIKIILPLSKPGLATVGLFILLMYWNDWWLAMLYIDQEKLIPLQYLLSRMMSNIEFLSKNMYMAPGTLDLSNFPNETARMAMCILAAGPMLFVFPFFQKYFVRGLTIGSIKG</sequence>
<keyword evidence="10" id="KW-1185">Reference proteome</keyword>
<dbReference type="InterPro" id="IPR035906">
    <property type="entry name" value="MetI-like_sf"/>
</dbReference>
<feature type="domain" description="ABC transmembrane type-1" evidence="8">
    <location>
        <begin position="76"/>
        <end position="278"/>
    </location>
</feature>
<evidence type="ECO:0000256" key="6">
    <source>
        <dbReference type="ARBA" id="ARBA00023136"/>
    </source>
</evidence>
<keyword evidence="2 7" id="KW-0813">Transport</keyword>
<evidence type="ECO:0000313" key="10">
    <source>
        <dbReference type="Proteomes" id="UP000677305"/>
    </source>
</evidence>
<dbReference type="CDD" id="cd06261">
    <property type="entry name" value="TM_PBP2"/>
    <property type="match status" value="1"/>
</dbReference>
<name>A0A8J8MB73_9FIRM</name>
<feature type="transmembrane region" description="Helical" evidence="7">
    <location>
        <begin position="12"/>
        <end position="39"/>
    </location>
</feature>
<reference evidence="9 10" key="1">
    <citation type="submission" date="2020-07" db="EMBL/GenBank/DDBJ databases">
        <title>Vallitalea guaymasensis genome.</title>
        <authorList>
            <person name="Postec A."/>
        </authorList>
    </citation>
    <scope>NUCLEOTIDE SEQUENCE [LARGE SCALE GENOMIC DNA]</scope>
    <source>
        <strain evidence="9 10">Ra1766G1</strain>
    </source>
</reference>
<dbReference type="GO" id="GO:0005886">
    <property type="term" value="C:plasma membrane"/>
    <property type="evidence" value="ECO:0007669"/>
    <property type="project" value="UniProtKB-SubCell"/>
</dbReference>
<keyword evidence="5 7" id="KW-1133">Transmembrane helix</keyword>
<feature type="transmembrane region" description="Helical" evidence="7">
    <location>
        <begin position="76"/>
        <end position="100"/>
    </location>
</feature>
<keyword evidence="6 7" id="KW-0472">Membrane</keyword>
<evidence type="ECO:0000256" key="4">
    <source>
        <dbReference type="ARBA" id="ARBA00022692"/>
    </source>
</evidence>
<evidence type="ECO:0000256" key="7">
    <source>
        <dbReference type="RuleBase" id="RU363032"/>
    </source>
</evidence>
<feature type="transmembrane region" description="Helical" evidence="7">
    <location>
        <begin position="142"/>
        <end position="163"/>
    </location>
</feature>
<dbReference type="RefSeq" id="WP_212689963.1">
    <property type="nucleotide sequence ID" value="NZ_CP058561.1"/>
</dbReference>
<evidence type="ECO:0000256" key="1">
    <source>
        <dbReference type="ARBA" id="ARBA00004651"/>
    </source>
</evidence>
<dbReference type="GO" id="GO:0055085">
    <property type="term" value="P:transmembrane transport"/>
    <property type="evidence" value="ECO:0007669"/>
    <property type="project" value="InterPro"/>
</dbReference>
<feature type="transmembrane region" description="Helical" evidence="7">
    <location>
        <begin position="112"/>
        <end position="130"/>
    </location>
</feature>
<dbReference type="PANTHER" id="PTHR43744:SF9">
    <property type="entry name" value="POLYGALACTURONAN_RHAMNOGALACTURONAN TRANSPORT SYSTEM PERMEASE PROTEIN YTCP"/>
    <property type="match status" value="1"/>
</dbReference>
<dbReference type="KEGG" id="vgu:HYG85_12635"/>
<dbReference type="Gene3D" id="1.10.3720.10">
    <property type="entry name" value="MetI-like"/>
    <property type="match status" value="1"/>
</dbReference>
<organism evidence="9 10">
    <name type="scientific">Vallitalea guaymasensis</name>
    <dbReference type="NCBI Taxonomy" id="1185412"/>
    <lineage>
        <taxon>Bacteria</taxon>
        <taxon>Bacillati</taxon>
        <taxon>Bacillota</taxon>
        <taxon>Clostridia</taxon>
        <taxon>Lachnospirales</taxon>
        <taxon>Vallitaleaceae</taxon>
        <taxon>Vallitalea</taxon>
    </lineage>
</organism>
<comment type="subcellular location">
    <subcellularLocation>
        <location evidence="1 7">Cell membrane</location>
        <topology evidence="1 7">Multi-pass membrane protein</topology>
    </subcellularLocation>
</comment>
<comment type="similarity">
    <text evidence="7">Belongs to the binding-protein-dependent transport system permease family.</text>
</comment>
<gene>
    <name evidence="9" type="ORF">HYG85_12635</name>
</gene>
<dbReference type="EMBL" id="CP058561">
    <property type="protein sequence ID" value="QUH29703.1"/>
    <property type="molecule type" value="Genomic_DNA"/>
</dbReference>
<keyword evidence="4 7" id="KW-0812">Transmembrane</keyword>
<dbReference type="Proteomes" id="UP000677305">
    <property type="component" value="Chromosome"/>
</dbReference>
<dbReference type="Pfam" id="PF00528">
    <property type="entry name" value="BPD_transp_1"/>
    <property type="match status" value="1"/>
</dbReference>
<keyword evidence="3" id="KW-1003">Cell membrane</keyword>
<dbReference type="PROSITE" id="PS50928">
    <property type="entry name" value="ABC_TM1"/>
    <property type="match status" value="1"/>
</dbReference>
<evidence type="ECO:0000256" key="5">
    <source>
        <dbReference type="ARBA" id="ARBA00022989"/>
    </source>
</evidence>